<proteinExistence type="predicted"/>
<dbReference type="Proteomes" id="UP001194468">
    <property type="component" value="Unassembled WGS sequence"/>
</dbReference>
<dbReference type="AlphaFoldDB" id="A0AAD4GB04"/>
<feature type="compositionally biased region" description="Polar residues" evidence="3">
    <location>
        <begin position="339"/>
        <end position="352"/>
    </location>
</feature>
<feature type="compositionally biased region" description="Polar residues" evidence="3">
    <location>
        <begin position="202"/>
        <end position="240"/>
    </location>
</feature>
<comment type="caution">
    <text evidence="4">The sequence shown here is derived from an EMBL/GenBank/DDBJ whole genome shotgun (WGS) entry which is preliminary data.</text>
</comment>
<gene>
    <name evidence="4" type="ORF">L210DRAFT_3650092</name>
</gene>
<feature type="region of interest" description="Disordered" evidence="3">
    <location>
        <begin position="307"/>
        <end position="352"/>
    </location>
</feature>
<reference evidence="4" key="2">
    <citation type="journal article" date="2020" name="Nat. Commun.">
        <title>Large-scale genome sequencing of mycorrhizal fungi provides insights into the early evolution of symbiotic traits.</title>
        <authorList>
            <person name="Miyauchi S."/>
            <person name="Kiss E."/>
            <person name="Kuo A."/>
            <person name="Drula E."/>
            <person name="Kohler A."/>
            <person name="Sanchez-Garcia M."/>
            <person name="Morin E."/>
            <person name="Andreopoulos B."/>
            <person name="Barry K.W."/>
            <person name="Bonito G."/>
            <person name="Buee M."/>
            <person name="Carver A."/>
            <person name="Chen C."/>
            <person name="Cichocki N."/>
            <person name="Clum A."/>
            <person name="Culley D."/>
            <person name="Crous P.W."/>
            <person name="Fauchery L."/>
            <person name="Girlanda M."/>
            <person name="Hayes R.D."/>
            <person name="Keri Z."/>
            <person name="LaButti K."/>
            <person name="Lipzen A."/>
            <person name="Lombard V."/>
            <person name="Magnuson J."/>
            <person name="Maillard F."/>
            <person name="Murat C."/>
            <person name="Nolan M."/>
            <person name="Ohm R.A."/>
            <person name="Pangilinan J."/>
            <person name="Pereira M.F."/>
            <person name="Perotto S."/>
            <person name="Peter M."/>
            <person name="Pfister S."/>
            <person name="Riley R."/>
            <person name="Sitrit Y."/>
            <person name="Stielow J.B."/>
            <person name="Szollosi G."/>
            <person name="Zifcakova L."/>
            <person name="Stursova M."/>
            <person name="Spatafora J.W."/>
            <person name="Tedersoo L."/>
            <person name="Vaario L.M."/>
            <person name="Yamada A."/>
            <person name="Yan M."/>
            <person name="Wang P."/>
            <person name="Xu J."/>
            <person name="Bruns T."/>
            <person name="Baldrian P."/>
            <person name="Vilgalys R."/>
            <person name="Dunand C."/>
            <person name="Henrissat B."/>
            <person name="Grigoriev I.V."/>
            <person name="Hibbett D."/>
            <person name="Nagy L.G."/>
            <person name="Martin F.M."/>
        </authorList>
    </citation>
    <scope>NUCLEOTIDE SEQUENCE</scope>
    <source>
        <strain evidence="4">BED1</strain>
    </source>
</reference>
<keyword evidence="5" id="KW-1185">Reference proteome</keyword>
<keyword evidence="2" id="KW-0539">Nucleus</keyword>
<reference evidence="4" key="1">
    <citation type="submission" date="2019-10" db="EMBL/GenBank/DDBJ databases">
        <authorList>
            <consortium name="DOE Joint Genome Institute"/>
            <person name="Kuo A."/>
            <person name="Miyauchi S."/>
            <person name="Kiss E."/>
            <person name="Drula E."/>
            <person name="Kohler A."/>
            <person name="Sanchez-Garcia M."/>
            <person name="Andreopoulos B."/>
            <person name="Barry K.W."/>
            <person name="Bonito G."/>
            <person name="Buee M."/>
            <person name="Carver A."/>
            <person name="Chen C."/>
            <person name="Cichocki N."/>
            <person name="Clum A."/>
            <person name="Culley D."/>
            <person name="Crous P.W."/>
            <person name="Fauchery L."/>
            <person name="Girlanda M."/>
            <person name="Hayes R."/>
            <person name="Keri Z."/>
            <person name="LaButti K."/>
            <person name="Lipzen A."/>
            <person name="Lombard V."/>
            <person name="Magnuson J."/>
            <person name="Maillard F."/>
            <person name="Morin E."/>
            <person name="Murat C."/>
            <person name="Nolan M."/>
            <person name="Ohm R."/>
            <person name="Pangilinan J."/>
            <person name="Pereira M."/>
            <person name="Perotto S."/>
            <person name="Peter M."/>
            <person name="Riley R."/>
            <person name="Sitrit Y."/>
            <person name="Stielow B."/>
            <person name="Szollosi G."/>
            <person name="Zifcakova L."/>
            <person name="Stursova M."/>
            <person name="Spatafora J.W."/>
            <person name="Tedersoo L."/>
            <person name="Vaario L.-M."/>
            <person name="Yamada A."/>
            <person name="Yan M."/>
            <person name="Wang P."/>
            <person name="Xu J."/>
            <person name="Bruns T."/>
            <person name="Baldrian P."/>
            <person name="Vilgalys R."/>
            <person name="Henrissat B."/>
            <person name="Grigoriev I.V."/>
            <person name="Hibbett D."/>
            <person name="Nagy L.G."/>
            <person name="Martin F.M."/>
        </authorList>
    </citation>
    <scope>NUCLEOTIDE SEQUENCE</scope>
    <source>
        <strain evidence="4">BED1</strain>
    </source>
</reference>
<feature type="compositionally biased region" description="Low complexity" evidence="3">
    <location>
        <begin position="147"/>
        <end position="180"/>
    </location>
</feature>
<protein>
    <submittedName>
        <fullName evidence="4">Uncharacterized protein</fullName>
    </submittedName>
</protein>
<dbReference type="EMBL" id="WHUW01000037">
    <property type="protein sequence ID" value="KAF8433020.1"/>
    <property type="molecule type" value="Genomic_DNA"/>
</dbReference>
<dbReference type="PANTHER" id="PTHR46527:SF1">
    <property type="entry name" value="NUCLEOPORIN NUP42"/>
    <property type="match status" value="1"/>
</dbReference>
<evidence type="ECO:0000256" key="2">
    <source>
        <dbReference type="ARBA" id="ARBA00023242"/>
    </source>
</evidence>
<organism evidence="4 5">
    <name type="scientific">Boletus edulis BED1</name>
    <dbReference type="NCBI Taxonomy" id="1328754"/>
    <lineage>
        <taxon>Eukaryota</taxon>
        <taxon>Fungi</taxon>
        <taxon>Dikarya</taxon>
        <taxon>Basidiomycota</taxon>
        <taxon>Agaricomycotina</taxon>
        <taxon>Agaricomycetes</taxon>
        <taxon>Agaricomycetidae</taxon>
        <taxon>Boletales</taxon>
        <taxon>Boletineae</taxon>
        <taxon>Boletaceae</taxon>
        <taxon>Boletoideae</taxon>
        <taxon>Boletus</taxon>
    </lineage>
</organism>
<accession>A0AAD4GB04</accession>
<feature type="region of interest" description="Disordered" evidence="3">
    <location>
        <begin position="143"/>
        <end position="180"/>
    </location>
</feature>
<evidence type="ECO:0000256" key="1">
    <source>
        <dbReference type="ARBA" id="ARBA00004123"/>
    </source>
</evidence>
<evidence type="ECO:0000256" key="3">
    <source>
        <dbReference type="SAM" id="MobiDB-lite"/>
    </source>
</evidence>
<comment type="subcellular location">
    <subcellularLocation>
        <location evidence="1">Nucleus</location>
    </subcellularLocation>
</comment>
<sequence length="450" mass="45663">MKADITPLMDKPLWPLSSYGPAKHEPVVVGGLDESPEELRLKAVTALKAGTTDEYTKYEGQKTTTADQVYANVRDNVKQLYDQALRVSTQTQTSAFPSVPTLTTSTPSAFGTSSMQSAFGGTTATSFGKPAFGQPTFGQTAFAVSPSGTSASSQGAQGTSAFGAPPQQASAFSQASQTTSAFGQPTQLSSVFGQPSALGATTQPASALAQPSTQPTSAFGKLSQPTSVFGQPSQPTSAFGQPSQPTSAFSQPSQPASAFSQSPQSAFGQPSQPAFGQSSLIKPASGAFGATGGGGFSTFASQPSAFTSGTPATGTTPAQSAFGTAPPVQSAFGTALSAPKSSPGTSQPSPFGTSFSNTLSVSVLPSPGGNTAFATSPMTVTPSAEKPASGVPDFASAKLVARMKPGADRYLALLPNDYEEVIPADVKAAFAGTKFEWGKIPDWIPPEGVR</sequence>
<dbReference type="InterPro" id="IPR051767">
    <property type="entry name" value="Nucleoporin_NUP42"/>
</dbReference>
<evidence type="ECO:0000313" key="4">
    <source>
        <dbReference type="EMBL" id="KAF8433020.1"/>
    </source>
</evidence>
<feature type="compositionally biased region" description="Low complexity" evidence="3">
    <location>
        <begin position="241"/>
        <end position="274"/>
    </location>
</feature>
<feature type="region of interest" description="Disordered" evidence="3">
    <location>
        <begin position="202"/>
        <end position="280"/>
    </location>
</feature>
<dbReference type="PANTHER" id="PTHR46527">
    <property type="entry name" value="NUCLEOPORIN-LIKE PROTEIN 2"/>
    <property type="match status" value="1"/>
</dbReference>
<name>A0AAD4GB04_BOLED</name>
<dbReference type="GO" id="GO:0005634">
    <property type="term" value="C:nucleus"/>
    <property type="evidence" value="ECO:0007669"/>
    <property type="project" value="UniProtKB-SubCell"/>
</dbReference>
<evidence type="ECO:0000313" key="5">
    <source>
        <dbReference type="Proteomes" id="UP001194468"/>
    </source>
</evidence>
<feature type="compositionally biased region" description="Low complexity" evidence="3">
    <location>
        <begin position="307"/>
        <end position="317"/>
    </location>
</feature>